<dbReference type="EMBL" id="CP090175">
    <property type="protein sequence ID" value="UJO24992.1"/>
    <property type="molecule type" value="Genomic_DNA"/>
</dbReference>
<protein>
    <submittedName>
        <fullName evidence="1">Pyrrolopyrazine biosynthesis cluster protein F</fullName>
    </submittedName>
</protein>
<dbReference type="RefSeq" id="XP_047769358.1">
    <property type="nucleotide sequence ID" value="XM_047913614.1"/>
</dbReference>
<dbReference type="AlphaFoldDB" id="A0A9Q8PM69"/>
<accession>A0A9Q8PM69</accession>
<dbReference type="GeneID" id="71994344"/>
<organism evidence="1 2">
    <name type="scientific">Passalora fulva</name>
    <name type="common">Tomato leaf mold</name>
    <name type="synonym">Cladosporium fulvum</name>
    <dbReference type="NCBI Taxonomy" id="5499"/>
    <lineage>
        <taxon>Eukaryota</taxon>
        <taxon>Fungi</taxon>
        <taxon>Dikarya</taxon>
        <taxon>Ascomycota</taxon>
        <taxon>Pezizomycotina</taxon>
        <taxon>Dothideomycetes</taxon>
        <taxon>Dothideomycetidae</taxon>
        <taxon>Mycosphaerellales</taxon>
        <taxon>Mycosphaerellaceae</taxon>
        <taxon>Fulvia</taxon>
    </lineage>
</organism>
<sequence length="165" mass="18684">MTIRHPAFVVPAAYDALSNSEKSGNISNYLIPTNYSWQTQLYNFYVANGITPVVAEAEDYMSSPEFVRHLASEAGLDASTCLFEWDAMSEDDQAAQHPMYVKLQQTLINSTGLVPGKVKGAPVLEDEERKWREKFGVEGAVSIKEMVEWAMPDYEYLRDRKLRLP</sequence>
<proteinExistence type="predicted"/>
<evidence type="ECO:0000313" key="1">
    <source>
        <dbReference type="EMBL" id="UJO24992.1"/>
    </source>
</evidence>
<keyword evidence="2" id="KW-1185">Reference proteome</keyword>
<dbReference type="OrthoDB" id="3634487at2759"/>
<dbReference type="Proteomes" id="UP000756132">
    <property type="component" value="Chromosome 13"/>
</dbReference>
<dbReference type="KEGG" id="ffu:CLAFUR5_14466"/>
<name>A0A9Q8PM69_PASFU</name>
<evidence type="ECO:0000313" key="2">
    <source>
        <dbReference type="Proteomes" id="UP000756132"/>
    </source>
</evidence>
<reference evidence="1" key="1">
    <citation type="submission" date="2021-12" db="EMBL/GenBank/DDBJ databases">
        <authorList>
            <person name="Zaccaron A."/>
            <person name="Stergiopoulos I."/>
        </authorList>
    </citation>
    <scope>NUCLEOTIDE SEQUENCE</scope>
    <source>
        <strain evidence="1">Race5_Kim</strain>
    </source>
</reference>
<reference evidence="1" key="2">
    <citation type="journal article" date="2022" name="Microb. Genom.">
        <title>A chromosome-scale genome assembly of the tomato pathogen Cladosporium fulvum reveals a compartmentalized genome architecture and the presence of a dispensable chromosome.</title>
        <authorList>
            <person name="Zaccaron A.Z."/>
            <person name="Chen L.H."/>
            <person name="Samaras A."/>
            <person name="Stergiopoulos I."/>
        </authorList>
    </citation>
    <scope>NUCLEOTIDE SEQUENCE</scope>
    <source>
        <strain evidence="1">Race5_Kim</strain>
    </source>
</reference>
<gene>
    <name evidence="1" type="ORF">CLAFUR5_14466</name>
</gene>